<keyword evidence="2" id="KW-1185">Reference proteome</keyword>
<comment type="caution">
    <text evidence="1">The sequence shown here is derived from an EMBL/GenBank/DDBJ whole genome shotgun (WGS) entry which is preliminary data.</text>
</comment>
<evidence type="ECO:0000313" key="2">
    <source>
        <dbReference type="Proteomes" id="UP000805704"/>
    </source>
</evidence>
<protein>
    <submittedName>
        <fullName evidence="1">Uncharacterized protein</fullName>
    </submittedName>
</protein>
<dbReference type="EMBL" id="CM024801">
    <property type="protein sequence ID" value="KAG8012220.1"/>
    <property type="molecule type" value="Genomic_DNA"/>
</dbReference>
<name>A0ACB7FD74_NIBAL</name>
<gene>
    <name evidence="1" type="ORF">GBF38_004734</name>
</gene>
<accession>A0ACB7FD74</accession>
<dbReference type="Proteomes" id="UP000805704">
    <property type="component" value="Chromosome 13"/>
</dbReference>
<organism evidence="1 2">
    <name type="scientific">Nibea albiflora</name>
    <name type="common">Yellow drum</name>
    <name type="synonym">Corvina albiflora</name>
    <dbReference type="NCBI Taxonomy" id="240163"/>
    <lineage>
        <taxon>Eukaryota</taxon>
        <taxon>Metazoa</taxon>
        <taxon>Chordata</taxon>
        <taxon>Craniata</taxon>
        <taxon>Vertebrata</taxon>
        <taxon>Euteleostomi</taxon>
        <taxon>Actinopterygii</taxon>
        <taxon>Neopterygii</taxon>
        <taxon>Teleostei</taxon>
        <taxon>Neoteleostei</taxon>
        <taxon>Acanthomorphata</taxon>
        <taxon>Eupercaria</taxon>
        <taxon>Sciaenidae</taxon>
        <taxon>Nibea</taxon>
    </lineage>
</organism>
<evidence type="ECO:0000313" key="1">
    <source>
        <dbReference type="EMBL" id="KAG8012220.1"/>
    </source>
</evidence>
<reference evidence="1" key="1">
    <citation type="submission" date="2020-04" db="EMBL/GenBank/DDBJ databases">
        <title>A chromosome-scale assembly and high-density genetic map of the yellow drum (Nibea albiflora) genome.</title>
        <authorList>
            <person name="Xu D."/>
            <person name="Zhang W."/>
            <person name="Chen R."/>
            <person name="Tan P."/>
            <person name="Wang L."/>
            <person name="Song H."/>
            <person name="Tian L."/>
            <person name="Zhu Q."/>
            <person name="Wang B."/>
        </authorList>
    </citation>
    <scope>NUCLEOTIDE SEQUENCE</scope>
    <source>
        <strain evidence="1">ZJHYS-2018</strain>
    </source>
</reference>
<proteinExistence type="predicted"/>
<sequence>MATVHGNLVYVRTDGFHETGSKRDKEPHSSASSVSVLFTLLSSAIMSTEAAEPGYIARLPSSGSGGPELPLVL</sequence>